<evidence type="ECO:0000313" key="3">
    <source>
        <dbReference type="Proteomes" id="UP000053097"/>
    </source>
</evidence>
<sequence>MNRTAPEAAVVVVASVSGERIETVQDIRNAMFNEGGSNLSNSDDAKSTILELFPWISEFKKMCKCIYVDKTMASLAELMQYYIRNVSVSVSDCYTKPLRAAKLKDSISETLPLFLYIYRELSENCNRSIYLNNMSDLLAMYIDMELKASKRSKEDHSTICTRLTSYLYVYLEHSTEHLLDTLIKMQLMCRGYYRILDPIITKIINNIPAHPDSNVMYVRYLLIYCLWRKVNSDMAVKSQITTTAIASLGAPPAAFPPCVLGDVLPKVPKCQPNSAKYLMQQKFDIRKCCELFIQFCRESRGGTWPEKSENAIVIPSSSKKTTSQLLGVISRENKTANCTENNFSLAPSGKDTQNNSVSSDVAEQTSVKPLGTISTNISRTISKPIKPKLLSRKKAKKSNKIVVIDLTTDIVLEKCIKKRKSRKVAWLEEAKKLDAKAIRASQKMKKQQMAENVNTLKKITLDHQLEDLLQPVRATENARSKSDRSASAARDTKLDNDKVKSRQNSEAERRNAVNGNTVFAKQPADANSSDKRIVQVPCAVSSVIVDRPQSNKSKAAASSLLDVPKDANNASKRHDAASAASNTEKTINRHNARTVIKRLIEKDTPHSESEACKRAESLRKICDLGTEHSKTVNTPAAIRALGDSKDGDDSCNRNANYLSTTKDKLSPHVVSSLVHVHHGSDDEQRETVNGTIGNIHDNDKCTQEDTQRKTINNGAPFSESTRTDGDLSKGDFAVSTTTAETRTTAAASNAVLINDATGPEQLRRSYITTEHTKQPKESESQDEYVSARHDIANNTVSLSIMSGDHSNVQTDLEVGTCIEIGDNVRDSEISNCKIRETIFENHTDRADKTSISSVLDILCSKEEGVSSDKDINSARTARKKDAQHPDGFNAEEECNVREELARSSVLRAQVEKNLRDLDHEQGQHENFKPSKESQTCKISHAKDLEDLSGDKCIIQNSDLQDNIDGLALLADVSQRYSHHVPPVKPNELKCEQIKVKDYASLRNSPCNQTTDDDEADTNDSSNTASQFLENPTTEVINRIVGIYPEDALDKVALHVEVTSTTDVTPDSRENNPSNNVPHIVETINYEADALSSNLSMVENNVQSIKENTNVILNGETVVLLQKAPNLYIINKAVENARDHNSDDESCSVKEKNWIPPEDCASFEVVNMSEHISFNLDVPQYSKELSCQENKFSVGRSKGIKVEPEEEGGLMNVAEMKSYGKKGSLSVDALPAASQIYQDTSVANVNTSKSTDKRKSILTYRQNIKQEFNNHITQNCANCVQGSNGIHSRDVIDPQHSLHIPVTHPTTISSIYGNCAASTDLYMPYRKHCAVSCSFEINSTTSLHSHTKSANSYGSSHCSCVNCTYMFAHYRQCMHPTTDSHSCIESNSYFLPAHTSVQTSTVQEHDRAKSEAAINKLYDDQLLSKIEQQILQNNTLDEQCEQNKFFKKDIDNKLPLKKRLKMRLKKEKLDSYPSVPMMSIADIEMLDGTQKHPSQVIKSSYELSPNEGNSPHDNYFSSNIAVRQNRKDYYKDMRIPNLHQNLPKESARNNERQFRPSNDQPAVCLDTCQNRVFKTPAQRRDVTITSPTSVKRITPEPMEQDSVCKKAKKSQSSRQTRSSKRNVPKVNYCYTDVDPEWNPSGESKRRRKKTSR</sequence>
<accession>A0A026WHI7</accession>
<organism evidence="2 3">
    <name type="scientific">Ooceraea biroi</name>
    <name type="common">Clonal raider ant</name>
    <name type="synonym">Cerapachys biroi</name>
    <dbReference type="NCBI Taxonomy" id="2015173"/>
    <lineage>
        <taxon>Eukaryota</taxon>
        <taxon>Metazoa</taxon>
        <taxon>Ecdysozoa</taxon>
        <taxon>Arthropoda</taxon>
        <taxon>Hexapoda</taxon>
        <taxon>Insecta</taxon>
        <taxon>Pterygota</taxon>
        <taxon>Neoptera</taxon>
        <taxon>Endopterygota</taxon>
        <taxon>Hymenoptera</taxon>
        <taxon>Apocrita</taxon>
        <taxon>Aculeata</taxon>
        <taxon>Formicoidea</taxon>
        <taxon>Formicidae</taxon>
        <taxon>Dorylinae</taxon>
        <taxon>Ooceraea</taxon>
    </lineage>
</organism>
<feature type="region of interest" description="Disordered" evidence="1">
    <location>
        <begin position="710"/>
        <end position="729"/>
    </location>
</feature>
<dbReference type="EMBL" id="KK107199">
    <property type="protein sequence ID" value="EZA55527.1"/>
    <property type="molecule type" value="Genomic_DNA"/>
</dbReference>
<feature type="region of interest" description="Disordered" evidence="1">
    <location>
        <begin position="1542"/>
        <end position="1561"/>
    </location>
</feature>
<keyword evidence="3" id="KW-1185">Reference proteome</keyword>
<name>A0A026WHI7_OOCBI</name>
<feature type="region of interest" description="Disordered" evidence="1">
    <location>
        <begin position="1001"/>
        <end position="1029"/>
    </location>
</feature>
<evidence type="ECO:0000313" key="2">
    <source>
        <dbReference type="EMBL" id="EZA55527.1"/>
    </source>
</evidence>
<feature type="region of interest" description="Disordered" evidence="1">
    <location>
        <begin position="869"/>
        <end position="889"/>
    </location>
</feature>
<feature type="compositionally biased region" description="Polar residues" evidence="1">
    <location>
        <begin position="1018"/>
        <end position="1029"/>
    </location>
</feature>
<feature type="region of interest" description="Disordered" evidence="1">
    <location>
        <begin position="1586"/>
        <end position="1651"/>
    </location>
</feature>
<feature type="compositionally biased region" description="Basic and acidic residues" evidence="1">
    <location>
        <begin position="476"/>
        <end position="511"/>
    </location>
</feature>
<dbReference type="OMA" id="CDQIKVK"/>
<feature type="compositionally biased region" description="Basic and acidic residues" evidence="1">
    <location>
        <begin position="1544"/>
        <end position="1553"/>
    </location>
</feature>
<feature type="region of interest" description="Disordered" evidence="1">
    <location>
        <begin position="340"/>
        <end position="363"/>
    </location>
</feature>
<evidence type="ECO:0000256" key="1">
    <source>
        <dbReference type="SAM" id="MobiDB-lite"/>
    </source>
</evidence>
<proteinExistence type="predicted"/>
<feature type="compositionally biased region" description="Basic residues" evidence="1">
    <location>
        <begin position="1604"/>
        <end position="1622"/>
    </location>
</feature>
<protein>
    <submittedName>
        <fullName evidence="2">Uncharacterized protein</fullName>
    </submittedName>
</protein>
<gene>
    <name evidence="2" type="ORF">X777_03781</name>
</gene>
<feature type="region of interest" description="Disordered" evidence="1">
    <location>
        <begin position="565"/>
        <end position="584"/>
    </location>
</feature>
<feature type="compositionally biased region" description="Polar residues" evidence="1">
    <location>
        <begin position="710"/>
        <end position="720"/>
    </location>
</feature>
<dbReference type="OrthoDB" id="7673806at2759"/>
<dbReference type="Proteomes" id="UP000053097">
    <property type="component" value="Unassembled WGS sequence"/>
</dbReference>
<feature type="region of interest" description="Disordered" evidence="1">
    <location>
        <begin position="471"/>
        <end position="531"/>
    </location>
</feature>
<reference evidence="2 3" key="1">
    <citation type="journal article" date="2014" name="Curr. Biol.">
        <title>The genome of the clonal raider ant Cerapachys biroi.</title>
        <authorList>
            <person name="Oxley P.R."/>
            <person name="Ji L."/>
            <person name="Fetter-Pruneda I."/>
            <person name="McKenzie S.K."/>
            <person name="Li C."/>
            <person name="Hu H."/>
            <person name="Zhang G."/>
            <person name="Kronauer D.J."/>
        </authorList>
    </citation>
    <scope>NUCLEOTIDE SEQUENCE [LARGE SCALE GENOMIC DNA]</scope>
</reference>